<dbReference type="Proteomes" id="UP000219338">
    <property type="component" value="Unassembled WGS sequence"/>
</dbReference>
<gene>
    <name evidence="1" type="ORF">ARMOST_08645</name>
</gene>
<name>A0A284R9A4_ARMOS</name>
<dbReference type="EMBL" id="FUEG01000006">
    <property type="protein sequence ID" value="SJL05279.1"/>
    <property type="molecule type" value="Genomic_DNA"/>
</dbReference>
<organism evidence="1 2">
    <name type="scientific">Armillaria ostoyae</name>
    <name type="common">Armillaria root rot fungus</name>
    <dbReference type="NCBI Taxonomy" id="47428"/>
    <lineage>
        <taxon>Eukaryota</taxon>
        <taxon>Fungi</taxon>
        <taxon>Dikarya</taxon>
        <taxon>Basidiomycota</taxon>
        <taxon>Agaricomycotina</taxon>
        <taxon>Agaricomycetes</taxon>
        <taxon>Agaricomycetidae</taxon>
        <taxon>Agaricales</taxon>
        <taxon>Marasmiineae</taxon>
        <taxon>Physalacriaceae</taxon>
        <taxon>Armillaria</taxon>
    </lineage>
</organism>
<dbReference type="STRING" id="47428.A0A284R9A4"/>
<proteinExistence type="predicted"/>
<protein>
    <submittedName>
        <fullName evidence="1">Uncharacterized protein</fullName>
    </submittedName>
</protein>
<sequence>MARRHWERCDDRVNGGEVIFKNDLTLGPQDSTTLNVDISLTFYTALSMRMHKTVMGEDTASQGSNRDRDRLALIESVKYDGDTAGSNTMGAVMIEDTVFRGGSRDINIHSSAVVAILGLSASFLWTAQGSCTLEMKKGKFIGTFWSIFNLGSAVGVSDAAGRNRKSTANVVDNGTYIEFIVLTLIRVLIPGESRQDDSFRWNKCYGALTPLLEDRNYRSIRDAED</sequence>
<accession>A0A284R9A4</accession>
<dbReference type="AlphaFoldDB" id="A0A284R9A4"/>
<dbReference type="OrthoDB" id="196103at2759"/>
<evidence type="ECO:0000313" key="1">
    <source>
        <dbReference type="EMBL" id="SJL05279.1"/>
    </source>
</evidence>
<evidence type="ECO:0000313" key="2">
    <source>
        <dbReference type="Proteomes" id="UP000219338"/>
    </source>
</evidence>
<reference evidence="2" key="1">
    <citation type="journal article" date="2017" name="Nat. Ecol. Evol.">
        <title>Genome expansion and lineage-specific genetic innovations in the forest pathogenic fungi Armillaria.</title>
        <authorList>
            <person name="Sipos G."/>
            <person name="Prasanna A.N."/>
            <person name="Walter M.C."/>
            <person name="O'Connor E."/>
            <person name="Balint B."/>
            <person name="Krizsan K."/>
            <person name="Kiss B."/>
            <person name="Hess J."/>
            <person name="Varga T."/>
            <person name="Slot J."/>
            <person name="Riley R."/>
            <person name="Boka B."/>
            <person name="Rigling D."/>
            <person name="Barry K."/>
            <person name="Lee J."/>
            <person name="Mihaltcheva S."/>
            <person name="LaButti K."/>
            <person name="Lipzen A."/>
            <person name="Waldron R."/>
            <person name="Moloney N.M."/>
            <person name="Sperisen C."/>
            <person name="Kredics L."/>
            <person name="Vagvoelgyi C."/>
            <person name="Patrignani A."/>
            <person name="Fitzpatrick D."/>
            <person name="Nagy I."/>
            <person name="Doyle S."/>
            <person name="Anderson J.B."/>
            <person name="Grigoriev I.V."/>
            <person name="Gueldener U."/>
            <person name="Muensterkoetter M."/>
            <person name="Nagy L.G."/>
        </authorList>
    </citation>
    <scope>NUCLEOTIDE SEQUENCE [LARGE SCALE GENOMIC DNA]</scope>
    <source>
        <strain evidence="2">C18/9</strain>
    </source>
</reference>
<keyword evidence="2" id="KW-1185">Reference proteome</keyword>